<proteinExistence type="predicted"/>
<dbReference type="EMBL" id="MH383160">
    <property type="protein sequence ID" value="AXC36646.1"/>
    <property type="molecule type" value="Genomic_DNA"/>
</dbReference>
<protein>
    <submittedName>
        <fullName evidence="1">Uncharacterized protein</fullName>
    </submittedName>
</protein>
<accession>A0A2Z5HAC9</accession>
<reference evidence="1 2" key="1">
    <citation type="submission" date="2018-05" db="EMBL/GenBank/DDBJ databases">
        <title>Characterization Of A New Bacterial Virus From Orangutan (Pongo pygmaeus).</title>
        <authorList>
            <person name="Ahmad Hisham U.B."/>
            <person name="Ramli N.A."/>
            <person name="Mohamad Zawawi N.A."/>
            <person name="Mat Arip Y."/>
        </authorList>
    </citation>
    <scope>NUCLEOTIDE SEQUENCE [LARGE SCALE GENOMIC DNA]</scope>
</reference>
<evidence type="ECO:0000313" key="2">
    <source>
        <dbReference type="Proteomes" id="UP000252104"/>
    </source>
</evidence>
<dbReference type="Proteomes" id="UP000252104">
    <property type="component" value="Segment"/>
</dbReference>
<name>A0A2Z5HAC9_9CAUD</name>
<evidence type="ECO:0000313" key="1">
    <source>
        <dbReference type="EMBL" id="AXC36646.1"/>
    </source>
</evidence>
<reference evidence="2" key="2">
    <citation type="submission" date="2018-05" db="EMBL/GenBank/DDBJ databases">
        <title>Genome Assembly Of Bacteriophage Specific To Escherichia coli 0157:H7.</title>
        <authorList>
            <person name="Ahmad Hisham U.B."/>
            <person name="Ramli N.A."/>
            <person name="Mohamad Zawawi N.A."/>
            <person name="Mat Arip Y."/>
        </authorList>
    </citation>
    <scope>NUCLEOTIDE SEQUENCE [LARGE SCALE GENOMIC DNA]</scope>
</reference>
<sequence>MHFEKFNVNRNTRIEVLYETQDTISIRTSSGDVYHDCTIGWEQGRTRSAVFDNYRFYQGDTTIWPEEVEDIAIEDEYKDEFIKFNPETES</sequence>
<organism evidence="1 2">
    <name type="scientific">Escherichia phage UB</name>
    <dbReference type="NCBI Taxonomy" id="2268588"/>
    <lineage>
        <taxon>Viruses</taxon>
        <taxon>Duplodnaviria</taxon>
        <taxon>Heunggongvirae</taxon>
        <taxon>Uroviricota</taxon>
        <taxon>Caudoviricetes</taxon>
        <taxon>Asteriusvirus</taxon>
        <taxon>Asteriusvirus PBECO4</taxon>
    </lineage>
</organism>